<name>A0ABY5Z665_9ACTN</name>
<feature type="region of interest" description="Disordered" evidence="1">
    <location>
        <begin position="1"/>
        <end position="71"/>
    </location>
</feature>
<accession>A0ABY5Z665</accession>
<dbReference type="Proteomes" id="UP001058271">
    <property type="component" value="Chromosome"/>
</dbReference>
<feature type="compositionally biased region" description="Low complexity" evidence="1">
    <location>
        <begin position="1"/>
        <end position="24"/>
    </location>
</feature>
<evidence type="ECO:0000313" key="2">
    <source>
        <dbReference type="EMBL" id="UWZ36312.1"/>
    </source>
</evidence>
<protein>
    <submittedName>
        <fullName evidence="2">Uncharacterized protein</fullName>
    </submittedName>
</protein>
<dbReference type="EMBL" id="CP073721">
    <property type="protein sequence ID" value="UWZ36312.1"/>
    <property type="molecule type" value="Genomic_DNA"/>
</dbReference>
<proteinExistence type="predicted"/>
<dbReference type="RefSeq" id="WP_260725637.1">
    <property type="nucleotide sequence ID" value="NZ_BAAABS010000068.1"/>
</dbReference>
<sequence>MTTAQADSAGAAGARGAGTARGVASDATADRQASGPADPAAAAPAGSPPASADAGAATPPPGAAPNFLQSDVMAGPGGVMTDEVGVITGELTLRTEVDADGAVVVRVQYKDAEEWYVVTGARAHLNDPADLSAVHTVVTGILDRPNG</sequence>
<evidence type="ECO:0000313" key="3">
    <source>
        <dbReference type="Proteomes" id="UP001058271"/>
    </source>
</evidence>
<organism evidence="2 3">
    <name type="scientific">Dactylosporangium roseum</name>
    <dbReference type="NCBI Taxonomy" id="47989"/>
    <lineage>
        <taxon>Bacteria</taxon>
        <taxon>Bacillati</taxon>
        <taxon>Actinomycetota</taxon>
        <taxon>Actinomycetes</taxon>
        <taxon>Micromonosporales</taxon>
        <taxon>Micromonosporaceae</taxon>
        <taxon>Dactylosporangium</taxon>
    </lineage>
</organism>
<keyword evidence="3" id="KW-1185">Reference proteome</keyword>
<reference evidence="2" key="1">
    <citation type="submission" date="2021-04" db="EMBL/GenBank/DDBJ databases">
        <title>Biosynthetic gene clusters of Dactylosporangioum roseum.</title>
        <authorList>
            <person name="Hartkoorn R.C."/>
            <person name="Beaudoing E."/>
            <person name="Hot D."/>
            <person name="Moureu S."/>
        </authorList>
    </citation>
    <scope>NUCLEOTIDE SEQUENCE</scope>
    <source>
        <strain evidence="2">NRRL B-16295</strain>
    </source>
</reference>
<gene>
    <name evidence="2" type="ORF">Drose_35580</name>
</gene>
<evidence type="ECO:0000256" key="1">
    <source>
        <dbReference type="SAM" id="MobiDB-lite"/>
    </source>
</evidence>
<feature type="compositionally biased region" description="Low complexity" evidence="1">
    <location>
        <begin position="33"/>
        <end position="57"/>
    </location>
</feature>